<dbReference type="Proteomes" id="UP000306954">
    <property type="component" value="Unassembled WGS sequence"/>
</dbReference>
<evidence type="ECO:0000259" key="4">
    <source>
        <dbReference type="PROSITE" id="PS50102"/>
    </source>
</evidence>
<dbReference type="InterPro" id="IPR000504">
    <property type="entry name" value="RRM_dom"/>
</dbReference>
<dbReference type="Proteomes" id="UP000310689">
    <property type="component" value="Unassembled WGS sequence"/>
</dbReference>
<dbReference type="InterPro" id="IPR035979">
    <property type="entry name" value="RBD_domain_sf"/>
</dbReference>
<dbReference type="InterPro" id="IPR012677">
    <property type="entry name" value="Nucleotide-bd_a/b_plait_sf"/>
</dbReference>
<dbReference type="SMART" id="SM00360">
    <property type="entry name" value="RRM"/>
    <property type="match status" value="1"/>
</dbReference>
<organism evidence="6 8">
    <name type="scientific">Wallemia ichthyophaga</name>
    <dbReference type="NCBI Taxonomy" id="245174"/>
    <lineage>
        <taxon>Eukaryota</taxon>
        <taxon>Fungi</taxon>
        <taxon>Dikarya</taxon>
        <taxon>Basidiomycota</taxon>
        <taxon>Wallemiomycotina</taxon>
        <taxon>Wallemiomycetes</taxon>
        <taxon>Wallemiales</taxon>
        <taxon>Wallemiaceae</taxon>
        <taxon>Wallemia</taxon>
    </lineage>
</organism>
<dbReference type="Gene3D" id="3.30.70.330">
    <property type="match status" value="1"/>
</dbReference>
<feature type="region of interest" description="Disordered" evidence="3">
    <location>
        <begin position="142"/>
        <end position="176"/>
    </location>
</feature>
<gene>
    <name evidence="6" type="ORF">E3P86_01251</name>
    <name evidence="5" type="ORF">E3P90_00132</name>
</gene>
<evidence type="ECO:0000313" key="7">
    <source>
        <dbReference type="Proteomes" id="UP000306954"/>
    </source>
</evidence>
<feature type="region of interest" description="Disordered" evidence="3">
    <location>
        <begin position="1"/>
        <end position="54"/>
    </location>
</feature>
<evidence type="ECO:0000313" key="5">
    <source>
        <dbReference type="EMBL" id="TIB17360.1"/>
    </source>
</evidence>
<evidence type="ECO:0000256" key="3">
    <source>
        <dbReference type="SAM" id="MobiDB-lite"/>
    </source>
</evidence>
<dbReference type="EMBL" id="SPOI01000039">
    <property type="protein sequence ID" value="TIB39167.1"/>
    <property type="molecule type" value="Genomic_DNA"/>
</dbReference>
<reference evidence="7 8" key="1">
    <citation type="submission" date="2019-03" db="EMBL/GenBank/DDBJ databases">
        <title>Sequencing 23 genomes of Wallemia ichthyophaga.</title>
        <authorList>
            <person name="Gostincar C."/>
        </authorList>
    </citation>
    <scope>NUCLEOTIDE SEQUENCE [LARGE SCALE GENOMIC DNA]</scope>
    <source>
        <strain evidence="6 8">EXF-6200</strain>
        <strain evidence="5 7">EXF-8621</strain>
    </source>
</reference>
<evidence type="ECO:0000313" key="8">
    <source>
        <dbReference type="Proteomes" id="UP000310689"/>
    </source>
</evidence>
<accession>A0A4V4MDX1</accession>
<evidence type="ECO:0000256" key="2">
    <source>
        <dbReference type="PROSITE-ProRule" id="PRU00176"/>
    </source>
</evidence>
<sequence>MMAERGRSTARKTSSGYGEGEAHARSTSHSASRSRSPSLSRSRDSRSMSRSPAATPRGLKCVCVRNLTKNVAVEHLEEIFDAYGKIIHVELARARKINTHMGYAFIFYEHVEDAEDACDFMDNGIIDEVRVNVDMSKMSIQTLRDRHRDNDRYAHRDRESSPRRRATDPRRDYSRS</sequence>
<dbReference type="PANTHER" id="PTHR15481">
    <property type="entry name" value="RIBONUCLEIC ACID BINDING PROTEIN S1"/>
    <property type="match status" value="1"/>
</dbReference>
<dbReference type="GO" id="GO:0005737">
    <property type="term" value="C:cytoplasm"/>
    <property type="evidence" value="ECO:0007669"/>
    <property type="project" value="TreeGrafter"/>
</dbReference>
<feature type="compositionally biased region" description="Low complexity" evidence="3">
    <location>
        <begin position="25"/>
        <end position="40"/>
    </location>
</feature>
<dbReference type="Pfam" id="PF00076">
    <property type="entry name" value="RRM_1"/>
    <property type="match status" value="1"/>
</dbReference>
<evidence type="ECO:0000313" key="6">
    <source>
        <dbReference type="EMBL" id="TIB39167.1"/>
    </source>
</evidence>
<dbReference type="EMBL" id="SPOF01000001">
    <property type="protein sequence ID" value="TIB17360.1"/>
    <property type="molecule type" value="Genomic_DNA"/>
</dbReference>
<keyword evidence="1 2" id="KW-0694">RNA-binding</keyword>
<protein>
    <recommendedName>
        <fullName evidence="4">RRM domain-containing protein</fullName>
    </recommendedName>
</protein>
<dbReference type="PANTHER" id="PTHR15481:SF0">
    <property type="entry name" value="LD23870P-RELATED"/>
    <property type="match status" value="1"/>
</dbReference>
<feature type="domain" description="RRM" evidence="4">
    <location>
        <begin position="60"/>
        <end position="138"/>
    </location>
</feature>
<dbReference type="OMA" id="KINTHMG"/>
<dbReference type="PROSITE" id="PS50102">
    <property type="entry name" value="RRM"/>
    <property type="match status" value="1"/>
</dbReference>
<dbReference type="GO" id="GO:0000398">
    <property type="term" value="P:mRNA splicing, via spliceosome"/>
    <property type="evidence" value="ECO:0007669"/>
    <property type="project" value="TreeGrafter"/>
</dbReference>
<dbReference type="AlphaFoldDB" id="A0A4V4MDX1"/>
<proteinExistence type="predicted"/>
<name>A0A4V4MDX1_WALIC</name>
<dbReference type="GO" id="GO:0003723">
    <property type="term" value="F:RNA binding"/>
    <property type="evidence" value="ECO:0007669"/>
    <property type="project" value="UniProtKB-UniRule"/>
</dbReference>
<feature type="compositionally biased region" description="Basic and acidic residues" evidence="3">
    <location>
        <begin position="143"/>
        <end position="176"/>
    </location>
</feature>
<dbReference type="SUPFAM" id="SSF54928">
    <property type="entry name" value="RNA-binding domain, RBD"/>
    <property type="match status" value="1"/>
</dbReference>
<dbReference type="GO" id="GO:0005654">
    <property type="term" value="C:nucleoplasm"/>
    <property type="evidence" value="ECO:0007669"/>
    <property type="project" value="TreeGrafter"/>
</dbReference>
<evidence type="ECO:0000256" key="1">
    <source>
        <dbReference type="ARBA" id="ARBA00022884"/>
    </source>
</evidence>
<comment type="caution">
    <text evidence="6">The sequence shown here is derived from an EMBL/GenBank/DDBJ whole genome shotgun (WGS) entry which is preliminary data.</text>
</comment>
<dbReference type="GO" id="GO:0061574">
    <property type="term" value="C:ASAP complex"/>
    <property type="evidence" value="ECO:0007669"/>
    <property type="project" value="TreeGrafter"/>
</dbReference>